<protein>
    <submittedName>
        <fullName evidence="3">Serine hydrolase domain-containing protein</fullName>
    </submittedName>
</protein>
<keyword evidence="1" id="KW-0732">Signal</keyword>
<name>A0ABP9FKW0_9SPHI</name>
<comment type="caution">
    <text evidence="3">The sequence shown here is derived from an EMBL/GenBank/DDBJ whole genome shotgun (WGS) entry which is preliminary data.</text>
</comment>
<evidence type="ECO:0000259" key="2">
    <source>
        <dbReference type="Pfam" id="PF00144"/>
    </source>
</evidence>
<feature type="domain" description="Beta-lactamase-related" evidence="2">
    <location>
        <begin position="39"/>
        <end position="329"/>
    </location>
</feature>
<evidence type="ECO:0000256" key="1">
    <source>
        <dbReference type="SAM" id="SignalP"/>
    </source>
</evidence>
<dbReference type="InterPro" id="IPR050491">
    <property type="entry name" value="AmpC-like"/>
</dbReference>
<sequence>MMKKTLLALTCIITLTINAFAQNTFNKAKLDNLLEVLATNNRRMASVAISQNGKVIYQKATGIAATDMPATVETKYRIGSISKMFTATLVFQLIDEGKLQLNDPLSKWYPKIPGADKTTIGLMLKHRSGLFNFTNDSTYLTYYKQTQTEQQQIARFEKLPKAFDPDTKSAYSNTNYVLLGFIAQKVTGKSYAQLIKERITGKLGLDKTYAGGAINTKKGEAQSFKYRNGWQPETATDMSIPGGAGAIVSTPAELTRFIEGLFNGKLVSDSSLKVMKRLNGNFGSGMFAYRFDNKTAFGHNGSIDAFNSALVYFPDEKFTVAICSNGGTFSVDNLLLASLKIYFGQAYQLPVFSNVKLTDAELTKYTGIYGIVQAAMKITIAKKDGVLTAQATGQSDFPLEPIGTDKFGFDPAGIVITFDTAKGELNIEQGSRGTIFKKE</sequence>
<gene>
    <name evidence="3" type="ORF">GCM10023313_07090</name>
</gene>
<dbReference type="SUPFAM" id="SSF56601">
    <property type="entry name" value="beta-lactamase/transpeptidase-like"/>
    <property type="match status" value="1"/>
</dbReference>
<feature type="chain" id="PRO_5046694269" evidence="1">
    <location>
        <begin position="22"/>
        <end position="439"/>
    </location>
</feature>
<dbReference type="Gene3D" id="3.40.710.10">
    <property type="entry name" value="DD-peptidase/beta-lactamase superfamily"/>
    <property type="match status" value="1"/>
</dbReference>
<dbReference type="InterPro" id="IPR001466">
    <property type="entry name" value="Beta-lactam-related"/>
</dbReference>
<dbReference type="InterPro" id="IPR012338">
    <property type="entry name" value="Beta-lactam/transpept-like"/>
</dbReference>
<keyword evidence="3" id="KW-0378">Hydrolase</keyword>
<dbReference type="EMBL" id="BAABJI010000001">
    <property type="protein sequence ID" value="GAA4906947.1"/>
    <property type="molecule type" value="Genomic_DNA"/>
</dbReference>
<dbReference type="PANTHER" id="PTHR46825">
    <property type="entry name" value="D-ALANYL-D-ALANINE-CARBOXYPEPTIDASE/ENDOPEPTIDASE AMPH"/>
    <property type="match status" value="1"/>
</dbReference>
<accession>A0ABP9FKW0</accession>
<organism evidence="3 4">
    <name type="scientific">Mucilaginibacter defluvii</name>
    <dbReference type="NCBI Taxonomy" id="1196019"/>
    <lineage>
        <taxon>Bacteria</taxon>
        <taxon>Pseudomonadati</taxon>
        <taxon>Bacteroidota</taxon>
        <taxon>Sphingobacteriia</taxon>
        <taxon>Sphingobacteriales</taxon>
        <taxon>Sphingobacteriaceae</taxon>
        <taxon>Mucilaginibacter</taxon>
    </lineage>
</organism>
<dbReference type="PANTHER" id="PTHR46825:SF7">
    <property type="entry name" value="D-ALANYL-D-ALANINE CARBOXYPEPTIDASE"/>
    <property type="match status" value="1"/>
</dbReference>
<reference evidence="4" key="1">
    <citation type="journal article" date="2019" name="Int. J. Syst. Evol. Microbiol.">
        <title>The Global Catalogue of Microorganisms (GCM) 10K type strain sequencing project: providing services to taxonomists for standard genome sequencing and annotation.</title>
        <authorList>
            <consortium name="The Broad Institute Genomics Platform"/>
            <consortium name="The Broad Institute Genome Sequencing Center for Infectious Disease"/>
            <person name="Wu L."/>
            <person name="Ma J."/>
        </authorList>
    </citation>
    <scope>NUCLEOTIDE SEQUENCE [LARGE SCALE GENOMIC DNA]</scope>
    <source>
        <strain evidence="4">JCM 18283</strain>
    </source>
</reference>
<evidence type="ECO:0000313" key="4">
    <source>
        <dbReference type="Proteomes" id="UP001501436"/>
    </source>
</evidence>
<proteinExistence type="predicted"/>
<dbReference type="RefSeq" id="WP_345329529.1">
    <property type="nucleotide sequence ID" value="NZ_BAABJI010000001.1"/>
</dbReference>
<dbReference type="Pfam" id="PF00144">
    <property type="entry name" value="Beta-lactamase"/>
    <property type="match status" value="1"/>
</dbReference>
<dbReference type="GO" id="GO:0016787">
    <property type="term" value="F:hydrolase activity"/>
    <property type="evidence" value="ECO:0007669"/>
    <property type="project" value="UniProtKB-KW"/>
</dbReference>
<feature type="signal peptide" evidence="1">
    <location>
        <begin position="1"/>
        <end position="21"/>
    </location>
</feature>
<keyword evidence="4" id="KW-1185">Reference proteome</keyword>
<dbReference type="Proteomes" id="UP001501436">
    <property type="component" value="Unassembled WGS sequence"/>
</dbReference>
<evidence type="ECO:0000313" key="3">
    <source>
        <dbReference type="EMBL" id="GAA4906947.1"/>
    </source>
</evidence>